<evidence type="ECO:0000259" key="1">
    <source>
        <dbReference type="PROSITE" id="PS50141"/>
    </source>
</evidence>
<dbReference type="PANTHER" id="PTHR10910">
    <property type="entry name" value="EUKARYOTE SPECIFIC DSRNA BINDING PROTEIN"/>
    <property type="match status" value="1"/>
</dbReference>
<sequence>MTSPDVIAQTILDLYVSLPRACRPQPSGSTPTYTILAGIALVPASGVPFVISFGSGSKVLPASKLPPRGDVLHDSHAEVLARRGAIKWLIDEITRGGEDWLKRVEGGRFALRDGVRVIMYVSCLPCGDASMSYLAAVQDPEMASLKDALPSPALGVLARGRDGYANYGALRTKPGRADSPPTISMSCSDKLAAWTVLGIQGALLSTVLDPIYLDGIVIGGVPLNMRDAATLDCLRAFRDRLDNVKDLPHPFKQHVPEVRFTDVPFAFSKESLLTEDPSIIPIASSDSISWVADAGFVEILVGGIRRGASLKSKRGLQPGGRSRLCKLSLFSDYARLRDHLGHPALAHDTTYHTAKLLASASFNFAKRRLRSETGPFAKWVASGPQWESFDLEGHIT</sequence>
<evidence type="ECO:0000313" key="3">
    <source>
        <dbReference type="Proteomes" id="UP000076738"/>
    </source>
</evidence>
<dbReference type="GO" id="GO:0005737">
    <property type="term" value="C:cytoplasm"/>
    <property type="evidence" value="ECO:0007669"/>
    <property type="project" value="TreeGrafter"/>
</dbReference>
<gene>
    <name evidence="2" type="ORF">CALVIDRAFT_520676</name>
</gene>
<dbReference type="GO" id="GO:0005730">
    <property type="term" value="C:nucleolus"/>
    <property type="evidence" value="ECO:0007669"/>
    <property type="project" value="TreeGrafter"/>
</dbReference>
<keyword evidence="3" id="KW-1185">Reference proteome</keyword>
<protein>
    <submittedName>
        <fullName evidence="2">Adenosine deaminase/editase</fullName>
    </submittedName>
</protein>
<dbReference type="OrthoDB" id="10268011at2759"/>
<dbReference type="STRING" id="1330018.A0A167I0X1"/>
<dbReference type="GO" id="GO:0006382">
    <property type="term" value="P:adenosine to inosine editing"/>
    <property type="evidence" value="ECO:0007669"/>
    <property type="project" value="TreeGrafter"/>
</dbReference>
<feature type="domain" description="A to I editase" evidence="1">
    <location>
        <begin position="52"/>
        <end position="358"/>
    </location>
</feature>
<dbReference type="PANTHER" id="PTHR10910:SF62">
    <property type="entry name" value="AT07585P-RELATED"/>
    <property type="match status" value="1"/>
</dbReference>
<dbReference type="EMBL" id="KV417313">
    <property type="protein sequence ID" value="KZO92186.1"/>
    <property type="molecule type" value="Genomic_DNA"/>
</dbReference>
<accession>A0A167I0X1</accession>
<dbReference type="GO" id="GO:0003725">
    <property type="term" value="F:double-stranded RNA binding"/>
    <property type="evidence" value="ECO:0007669"/>
    <property type="project" value="TreeGrafter"/>
</dbReference>
<dbReference type="PROSITE" id="PS50141">
    <property type="entry name" value="A_DEAMIN_EDITASE"/>
    <property type="match status" value="1"/>
</dbReference>
<evidence type="ECO:0000313" key="2">
    <source>
        <dbReference type="EMBL" id="KZO92186.1"/>
    </source>
</evidence>
<dbReference type="InterPro" id="IPR002466">
    <property type="entry name" value="A_deamin"/>
</dbReference>
<dbReference type="GO" id="GO:0008251">
    <property type="term" value="F:tRNA-specific adenosine deaminase activity"/>
    <property type="evidence" value="ECO:0007669"/>
    <property type="project" value="TreeGrafter"/>
</dbReference>
<proteinExistence type="predicted"/>
<dbReference type="Pfam" id="PF02137">
    <property type="entry name" value="A_deamin"/>
    <property type="match status" value="1"/>
</dbReference>
<reference evidence="2 3" key="1">
    <citation type="journal article" date="2016" name="Mol. Biol. Evol.">
        <title>Comparative Genomics of Early-Diverging Mushroom-Forming Fungi Provides Insights into the Origins of Lignocellulose Decay Capabilities.</title>
        <authorList>
            <person name="Nagy L.G."/>
            <person name="Riley R."/>
            <person name="Tritt A."/>
            <person name="Adam C."/>
            <person name="Daum C."/>
            <person name="Floudas D."/>
            <person name="Sun H."/>
            <person name="Yadav J.S."/>
            <person name="Pangilinan J."/>
            <person name="Larsson K.H."/>
            <person name="Matsuura K."/>
            <person name="Barry K."/>
            <person name="Labutti K."/>
            <person name="Kuo R."/>
            <person name="Ohm R.A."/>
            <person name="Bhattacharya S.S."/>
            <person name="Shirouzu T."/>
            <person name="Yoshinaga Y."/>
            <person name="Martin F.M."/>
            <person name="Grigoriev I.V."/>
            <person name="Hibbett D.S."/>
        </authorList>
    </citation>
    <scope>NUCLEOTIDE SEQUENCE [LARGE SCALE GENOMIC DNA]</scope>
    <source>
        <strain evidence="2 3">TUFC12733</strain>
    </source>
</reference>
<dbReference type="SMART" id="SM00552">
    <property type="entry name" value="ADEAMc"/>
    <property type="match status" value="1"/>
</dbReference>
<dbReference type="AlphaFoldDB" id="A0A167I0X1"/>
<dbReference type="GO" id="GO:0003726">
    <property type="term" value="F:double-stranded RNA adenosine deaminase activity"/>
    <property type="evidence" value="ECO:0007669"/>
    <property type="project" value="TreeGrafter"/>
</dbReference>
<dbReference type="Proteomes" id="UP000076738">
    <property type="component" value="Unassembled WGS sequence"/>
</dbReference>
<organism evidence="2 3">
    <name type="scientific">Calocera viscosa (strain TUFC12733)</name>
    <dbReference type="NCBI Taxonomy" id="1330018"/>
    <lineage>
        <taxon>Eukaryota</taxon>
        <taxon>Fungi</taxon>
        <taxon>Dikarya</taxon>
        <taxon>Basidiomycota</taxon>
        <taxon>Agaricomycotina</taxon>
        <taxon>Dacrymycetes</taxon>
        <taxon>Dacrymycetales</taxon>
        <taxon>Dacrymycetaceae</taxon>
        <taxon>Calocera</taxon>
    </lineage>
</organism>
<name>A0A167I0X1_CALVF</name>
<dbReference type="GO" id="GO:0006396">
    <property type="term" value="P:RNA processing"/>
    <property type="evidence" value="ECO:0007669"/>
    <property type="project" value="InterPro"/>
</dbReference>